<proteinExistence type="predicted"/>
<dbReference type="Proteomes" id="UP000030143">
    <property type="component" value="Unassembled WGS sequence"/>
</dbReference>
<dbReference type="PhylomeDB" id="A0A0A2IZJ8"/>
<dbReference type="STRING" id="27334.A0A0A2IZJ8"/>
<dbReference type="EMBL" id="JQFZ01000027">
    <property type="protein sequence ID" value="KGO61938.1"/>
    <property type="molecule type" value="Genomic_DNA"/>
</dbReference>
<organism evidence="1 2">
    <name type="scientific">Penicillium expansum</name>
    <name type="common">Blue mold rot fungus</name>
    <dbReference type="NCBI Taxonomy" id="27334"/>
    <lineage>
        <taxon>Eukaryota</taxon>
        <taxon>Fungi</taxon>
        <taxon>Dikarya</taxon>
        <taxon>Ascomycota</taxon>
        <taxon>Pezizomycotina</taxon>
        <taxon>Eurotiomycetes</taxon>
        <taxon>Eurotiomycetidae</taxon>
        <taxon>Eurotiales</taxon>
        <taxon>Aspergillaceae</taxon>
        <taxon>Penicillium</taxon>
    </lineage>
</organism>
<dbReference type="GeneID" id="27674129"/>
<protein>
    <submittedName>
        <fullName evidence="1">Uncharacterized protein</fullName>
    </submittedName>
</protein>
<dbReference type="AlphaFoldDB" id="A0A0A2IZJ8"/>
<dbReference type="VEuPathDB" id="FungiDB:PEXP_015860"/>
<dbReference type="OrthoDB" id="4365473at2759"/>
<comment type="caution">
    <text evidence="1">The sequence shown here is derived from an EMBL/GenBank/DDBJ whole genome shotgun (WGS) entry which is preliminary data.</text>
</comment>
<dbReference type="HOGENOM" id="CLU_461580_0_0_1"/>
<name>A0A0A2IZJ8_PENEN</name>
<reference evidence="1 2" key="1">
    <citation type="journal article" date="2015" name="Mol. Plant Microbe Interact.">
        <title>Genome, transcriptome, and functional analyses of Penicillium expansum provide new insights into secondary metabolism and pathogenicity.</title>
        <authorList>
            <person name="Ballester A.R."/>
            <person name="Marcet-Houben M."/>
            <person name="Levin E."/>
            <person name="Sela N."/>
            <person name="Selma-Lazaro C."/>
            <person name="Carmona L."/>
            <person name="Wisniewski M."/>
            <person name="Droby S."/>
            <person name="Gonzalez-Candelas L."/>
            <person name="Gabaldon T."/>
        </authorList>
    </citation>
    <scope>NUCLEOTIDE SEQUENCE [LARGE SCALE GENOMIC DNA]</scope>
    <source>
        <strain evidence="1 2">MD-8</strain>
    </source>
</reference>
<dbReference type="RefSeq" id="XP_016602604.1">
    <property type="nucleotide sequence ID" value="XM_016738710.1"/>
</dbReference>
<evidence type="ECO:0000313" key="1">
    <source>
        <dbReference type="EMBL" id="KGO61938.1"/>
    </source>
</evidence>
<accession>A0A0A2IZJ8</accession>
<keyword evidence="2" id="KW-1185">Reference proteome</keyword>
<evidence type="ECO:0000313" key="2">
    <source>
        <dbReference type="Proteomes" id="UP000030143"/>
    </source>
</evidence>
<sequence length="485" mass="54733">MDIVSIVSAALRLISLLGELMMFANDYRLLIVTKELAYLLSQAQGLQTLLTSTSNAFENVLRHVAFSPQHEGGYKALCEQLQRRFVEFRQTAKTINNEIQSVCGQKGPKTSKGRHLITKVYIDNDRVESPDPTLFVTDGADWLSEAQETEFLNIGNAQDFAKCLSNVEEPWTLIIENAGDLTKAKEYFPSGDKGHILFTAPSPDQTVESIHISEMNHEHNRGFLLWEAGFVEPWCASDIAWSKDVIFKLGSNIGLLTLSHVGATIRNGFCVAEEYPALLEKQQKMALKPDLSMLAFEVAVAQIRQQKTRSSKDALKLLKLFPFFNSEYIALDTLTKAIVIRKTFTGEGRRSYYKDPGHSDIWVRSWRHDNIWDRSRREVKSFNSNCIGKKGKALNTPQFASDFQSPAFLDPSRAYWALTELVNMSLVIYHPSNDTYSMNGVVKGWIEDNLHPSDHEDWRNLARMAASHQVLEPEGVEKNLSVPAS</sequence>
<gene>
    <name evidence="1" type="ORF">PEX2_014340</name>
</gene>